<protein>
    <submittedName>
        <fullName evidence="2">Gag-like protein</fullName>
    </submittedName>
</protein>
<evidence type="ECO:0000313" key="1">
    <source>
        <dbReference type="Proteomes" id="UP000025227"/>
    </source>
</evidence>
<organism evidence="1 2">
    <name type="scientific">Haemonchus contortus</name>
    <name type="common">Barber pole worm</name>
    <dbReference type="NCBI Taxonomy" id="6289"/>
    <lineage>
        <taxon>Eukaryota</taxon>
        <taxon>Metazoa</taxon>
        <taxon>Ecdysozoa</taxon>
        <taxon>Nematoda</taxon>
        <taxon>Chromadorea</taxon>
        <taxon>Rhabditida</taxon>
        <taxon>Rhabditina</taxon>
        <taxon>Rhabditomorpha</taxon>
        <taxon>Strongyloidea</taxon>
        <taxon>Trichostrongylidae</taxon>
        <taxon>Haemonchus</taxon>
    </lineage>
</organism>
<dbReference type="AlphaFoldDB" id="A0A7I4YVB3"/>
<name>A0A7I4YVB3_HAECO</name>
<reference evidence="2" key="1">
    <citation type="submission" date="2020-12" db="UniProtKB">
        <authorList>
            <consortium name="WormBaseParasite"/>
        </authorList>
    </citation>
    <scope>IDENTIFICATION</scope>
    <source>
        <strain evidence="2">MHco3</strain>
    </source>
</reference>
<sequence>HMDLSDVSAMLDQTDSVSSPSNAAIMAALEHVVGRLHTLEAAVNELLKRSEPRSSCIFCPVADNRDGHNTSRCNRFPDAVAKSMQVARLGLCGRCLKPAHDDEDCGVQCAACGRPHNVLLCANRGQGGGGFKRRRP</sequence>
<accession>A0A7I4YVB3</accession>
<keyword evidence="1" id="KW-1185">Reference proteome</keyword>
<dbReference type="Proteomes" id="UP000025227">
    <property type="component" value="Unplaced"/>
</dbReference>
<dbReference type="OrthoDB" id="6603723at2759"/>
<evidence type="ECO:0000313" key="2">
    <source>
        <dbReference type="WBParaSite" id="HCON_00145560-00001"/>
    </source>
</evidence>
<dbReference type="WBParaSite" id="HCON_00145560-00001">
    <property type="protein sequence ID" value="HCON_00145560-00001"/>
    <property type="gene ID" value="HCON_00145560"/>
</dbReference>
<proteinExistence type="predicted"/>